<evidence type="ECO:0000313" key="1">
    <source>
        <dbReference type="Proteomes" id="UP001732720"/>
    </source>
</evidence>
<protein>
    <submittedName>
        <fullName evidence="2">SLAM family member 7 isoform X2</fullName>
    </submittedName>
</protein>
<sequence>MAHFAACLILVSLLSHLTASAASGALKKLPSALGGSVTFPLNVTLKQIDIIAWTFNTSFLATIQPAMGGKQAIVIVAQNRNKDRVFFPDGSYSLKLNKLRKNDSGVYRVEIYSSSSPFPFTQEYELHVYEHLSKPKVIMGLQDNKNGTCITNLTCSMEQEGEDVIYSWKALGQAANVSHDGPILPISWRLEEKDMTFICMARNPISSSSSQPIRTWSLCKVSEPIEDKKGTDVHREIPNYCLPSEVNTVYDTVPHTESNTEEDQTNTLYSIVQIPKMVKSPQSLPMTPDLPRQVSFENII</sequence>
<keyword evidence="1" id="KW-1185">Reference proteome</keyword>
<evidence type="ECO:0000313" key="2">
    <source>
        <dbReference type="RefSeq" id="XP_073903789.1"/>
    </source>
</evidence>
<accession>A0AC58KFV3</accession>
<reference evidence="2" key="1">
    <citation type="submission" date="2025-08" db="UniProtKB">
        <authorList>
            <consortium name="RefSeq"/>
        </authorList>
    </citation>
    <scope>IDENTIFICATION</scope>
</reference>
<dbReference type="Proteomes" id="UP001732720">
    <property type="component" value="Chromosome 11"/>
</dbReference>
<name>A0AC58KFV3_CASCN</name>
<organism evidence="1 2">
    <name type="scientific">Castor canadensis</name>
    <name type="common">American beaver</name>
    <dbReference type="NCBI Taxonomy" id="51338"/>
    <lineage>
        <taxon>Eukaryota</taxon>
        <taxon>Metazoa</taxon>
        <taxon>Chordata</taxon>
        <taxon>Craniata</taxon>
        <taxon>Vertebrata</taxon>
        <taxon>Euteleostomi</taxon>
        <taxon>Mammalia</taxon>
        <taxon>Eutheria</taxon>
        <taxon>Euarchontoglires</taxon>
        <taxon>Glires</taxon>
        <taxon>Rodentia</taxon>
        <taxon>Castorimorpha</taxon>
        <taxon>Castoridae</taxon>
        <taxon>Castor</taxon>
    </lineage>
</organism>
<dbReference type="RefSeq" id="XP_073903789.1">
    <property type="nucleotide sequence ID" value="XM_074047688.1"/>
</dbReference>
<proteinExistence type="predicted"/>
<gene>
    <name evidence="2" type="primary">Slamf7</name>
</gene>